<evidence type="ECO:0000313" key="2">
    <source>
        <dbReference type="Proteomes" id="UP000242715"/>
    </source>
</evidence>
<sequence length="134" mass="14845">MGSINIYSLIHNFSSPSVWGRRKAQSLDLGRKNADTSSSKNSDIDHALSQAFSGGSISDTESSIYGQNYAKYVPQGTKLPTPNRQLDSTSFYNLTSFVVVYNQENFNVEQEKLRIELRHAQGMHAIAQTENIGA</sequence>
<name>A0A2Z6LXW9_TRISU</name>
<dbReference type="EMBL" id="DF973243">
    <property type="protein sequence ID" value="GAU22263.1"/>
    <property type="molecule type" value="Genomic_DNA"/>
</dbReference>
<organism evidence="1 2">
    <name type="scientific">Trifolium subterraneum</name>
    <name type="common">Subterranean clover</name>
    <dbReference type="NCBI Taxonomy" id="3900"/>
    <lineage>
        <taxon>Eukaryota</taxon>
        <taxon>Viridiplantae</taxon>
        <taxon>Streptophyta</taxon>
        <taxon>Embryophyta</taxon>
        <taxon>Tracheophyta</taxon>
        <taxon>Spermatophyta</taxon>
        <taxon>Magnoliopsida</taxon>
        <taxon>eudicotyledons</taxon>
        <taxon>Gunneridae</taxon>
        <taxon>Pentapetalae</taxon>
        <taxon>rosids</taxon>
        <taxon>fabids</taxon>
        <taxon>Fabales</taxon>
        <taxon>Fabaceae</taxon>
        <taxon>Papilionoideae</taxon>
        <taxon>50 kb inversion clade</taxon>
        <taxon>NPAAA clade</taxon>
        <taxon>Hologalegina</taxon>
        <taxon>IRL clade</taxon>
        <taxon>Trifolieae</taxon>
        <taxon>Trifolium</taxon>
    </lineage>
</organism>
<proteinExistence type="predicted"/>
<dbReference type="OrthoDB" id="1751411at2759"/>
<dbReference type="Proteomes" id="UP000242715">
    <property type="component" value="Unassembled WGS sequence"/>
</dbReference>
<dbReference type="AlphaFoldDB" id="A0A2Z6LXW9"/>
<gene>
    <name evidence="1" type="ORF">TSUD_227990</name>
</gene>
<keyword evidence="2" id="KW-1185">Reference proteome</keyword>
<accession>A0A2Z6LXW9</accession>
<reference evidence="2" key="1">
    <citation type="journal article" date="2017" name="Front. Plant Sci.">
        <title>Climate Clever Clovers: New Paradigm to Reduce the Environmental Footprint of Ruminants by Breeding Low Methanogenic Forages Utilizing Haplotype Variation.</title>
        <authorList>
            <person name="Kaur P."/>
            <person name="Appels R."/>
            <person name="Bayer P.E."/>
            <person name="Keeble-Gagnere G."/>
            <person name="Wang J."/>
            <person name="Hirakawa H."/>
            <person name="Shirasawa K."/>
            <person name="Vercoe P."/>
            <person name="Stefanova K."/>
            <person name="Durmic Z."/>
            <person name="Nichols P."/>
            <person name="Revell C."/>
            <person name="Isobe S.N."/>
            <person name="Edwards D."/>
            <person name="Erskine W."/>
        </authorList>
    </citation>
    <scope>NUCLEOTIDE SEQUENCE [LARGE SCALE GENOMIC DNA]</scope>
    <source>
        <strain evidence="2">cv. Daliak</strain>
    </source>
</reference>
<protein>
    <submittedName>
        <fullName evidence="1">Uncharacterized protein</fullName>
    </submittedName>
</protein>
<evidence type="ECO:0000313" key="1">
    <source>
        <dbReference type="EMBL" id="GAU22263.1"/>
    </source>
</evidence>